<dbReference type="Proteomes" id="UP000186817">
    <property type="component" value="Unassembled WGS sequence"/>
</dbReference>
<sequence>MRPTPTLPGKPMVVQAPCPYQRALPQGAARAGGVQQRPFQACSAPPTRAVSPDRGGSGLAHPPGRASLDAIQMPCEQAVTPSSLLQARPVSAEALTQQHQQHQQRHTIASSRSPDYDYRPGAAPRGNSRLGAVVEEETGAPKPRPTPQVDKRPSALTVSPRLMDADRLVSAPMPQVRKDGGRPSQGGTCSTPSGAAVSSQAMISTSQGTGSDSSSLASTLVIETLKKSLMKDVGAYPKSSMTGPCLPPGGPCGAGSLQPPDLLQEMRSIRHEVRMEVQARKQMGASMDSMIQEERKRRDEALRTSQSLREQSESRLEQRWHTTIKEESALRRAVESHLEARLGAMQREVRLEVGAAATQTQQVLSEFGHFRDNIRQELDMQKLEISNATTDLSRLVDQLRVQARGEATSPTASSSITEGLVRAEVRRQLSERSSDPAGAGLGAPSVPAGELQALASRVEHLEKALEAEATSRHEEATKLLSTFHELVAGGRQRQDEALQQVEQRLQAKLDTANAEAKAIQEASEAHHRSQDAEMQATREREETYMLLLKSFDEKIPEERLKVQQLMAEQQVHLETATKDIEKQLQASLEASVASFVERSSKELMTNRQDLLELREELQEVSRSSREGLDQAISRLSRPPSADEQDGAKAMSMRPELQDVQRLIDGQTKLREELWTDVDRVRNELRMESSSRKEDVQGVRSSLDRIREQVRGMSSLPATGTTTGALPGTSAEELRAAIQAERLAREDGDDKCMQQVRELLGDERQKRASDISALELRVQSEEQTLFIESGKREERDRDILSQLTSVFQELDAVKLQQVTGSTQRLKLDELSKSQETLQQKIHQAAEVPNTVPKLARGLRDTAWRQRPPDCSCGTGSTAAPATSRSPSVSERQQMTSSGAGGESQTAHELASKEQAVTAGPDCKISMFDVMVVGLPVGKSPNYQTPQGQDLRCTYCHAVASTFTRALDAKTKALPPSRHGLKEEETWREVGIIVETVDLATGNPGPPSDNPGPNLARYIKVVVEACEKPVQPGDLESQHFEDILQTLGEEDVWELFQKHEEVPAARLCSRCSRSRWLRLRHEEWLTGESPKQRAPESLHCRARDARAPPASALPRLATEGGGLDMDADDQLLSPSATLPHTLLDALNNVDDDLMEPPPGLCAEPTGCDVAGSDSSGLAGEWSWKTSAKDFVPGTVGDAGAALSSSGSTFGGSHSHSGLTRSPVVGPSTNASSAGSPALGPAAWNGAGKTGWTGMNPDALTPMAVETDVLGSPIAMEGLDPAEALAMEGFQGEEEDMAEFYVQQQLWCGGFMGCGWKVFLALAGLYLLLAFVSNQTGLASSFPMPALTENKEVLDRIVALEEAVARLEQRVPAAGQSGPSPAPPQAHAAAPSSQRLPEPAPVLPPAPVPSPPAPAQALVPLTREGAAKLHLLSHRSCSQDQTQQCNLGFIKEMEAMKKEADTAPQIQERHLYTSLPDELMNDPRWQQHVKPKVRGRGYWFWKAAISRLLLAKGVLQLGDDLLYVDADSMPMMKHLIRMSAMHKQDIIIAAQPHCEHVWTKGDIFQRFGTTWNDLHYGLTQQPKAQAFYMRLNERTLKVLQIWEMLMEDFHLVSDEPSRNKDLDGPWFKRKENRHDQSLLSMIIKASVPKSGSCKEPDFPCDRLGDRDETAGWSVHPELGVPGLTVKYV</sequence>
<feature type="region of interest" description="Disordered" evidence="2">
    <location>
        <begin position="862"/>
        <end position="913"/>
    </location>
</feature>
<dbReference type="EMBL" id="LSRX01000354">
    <property type="protein sequence ID" value="OLP99657.1"/>
    <property type="molecule type" value="Genomic_DNA"/>
</dbReference>
<feature type="compositionally biased region" description="Pro residues" evidence="2">
    <location>
        <begin position="1395"/>
        <end position="1411"/>
    </location>
</feature>
<evidence type="ECO:0000313" key="4">
    <source>
        <dbReference type="Proteomes" id="UP000186817"/>
    </source>
</evidence>
<feature type="compositionally biased region" description="Low complexity" evidence="2">
    <location>
        <begin position="1202"/>
        <end position="1217"/>
    </location>
</feature>
<feature type="compositionally biased region" description="Low complexity" evidence="2">
    <location>
        <begin position="1369"/>
        <end position="1394"/>
    </location>
</feature>
<feature type="coiled-coil region" evidence="1">
    <location>
        <begin position="491"/>
        <end position="522"/>
    </location>
</feature>
<feature type="region of interest" description="Disordered" evidence="2">
    <location>
        <begin position="286"/>
        <end position="320"/>
    </location>
</feature>
<feature type="compositionally biased region" description="Basic and acidic residues" evidence="2">
    <location>
        <begin position="292"/>
        <end position="302"/>
    </location>
</feature>
<accession>A0A1Q9DWW6</accession>
<evidence type="ECO:0000313" key="3">
    <source>
        <dbReference type="EMBL" id="OLP99657.1"/>
    </source>
</evidence>
<name>A0A1Q9DWW6_SYMMI</name>
<feature type="compositionally biased region" description="Polar residues" evidence="2">
    <location>
        <begin position="185"/>
        <end position="203"/>
    </location>
</feature>
<protein>
    <submittedName>
        <fullName evidence="3">Uncharacterized protein</fullName>
    </submittedName>
</protein>
<reference evidence="3 4" key="1">
    <citation type="submission" date="2016-02" db="EMBL/GenBank/DDBJ databases">
        <title>Genome analysis of coral dinoflagellate symbionts highlights evolutionary adaptations to a symbiotic lifestyle.</title>
        <authorList>
            <person name="Aranda M."/>
            <person name="Li Y."/>
            <person name="Liew Y.J."/>
            <person name="Baumgarten S."/>
            <person name="Simakov O."/>
            <person name="Wilson M."/>
            <person name="Piel J."/>
            <person name="Ashoor H."/>
            <person name="Bougouffa S."/>
            <person name="Bajic V.B."/>
            <person name="Ryu T."/>
            <person name="Ravasi T."/>
            <person name="Bayer T."/>
            <person name="Micklem G."/>
            <person name="Kim H."/>
            <person name="Bhak J."/>
            <person name="Lajeunesse T.C."/>
            <person name="Voolstra C.R."/>
        </authorList>
    </citation>
    <scope>NUCLEOTIDE SEQUENCE [LARGE SCALE GENOMIC DNA]</scope>
    <source>
        <strain evidence="3 4">CCMP2467</strain>
    </source>
</reference>
<proteinExistence type="predicted"/>
<keyword evidence="1" id="KW-0175">Coiled coil</keyword>
<feature type="compositionally biased region" description="Polar residues" evidence="2">
    <location>
        <begin position="889"/>
        <end position="905"/>
    </location>
</feature>
<feature type="region of interest" description="Disordered" evidence="2">
    <location>
        <begin position="622"/>
        <end position="657"/>
    </location>
</feature>
<feature type="region of interest" description="Disordered" evidence="2">
    <location>
        <begin position="1202"/>
        <end position="1236"/>
    </location>
</feature>
<organism evidence="3 4">
    <name type="scientific">Symbiodinium microadriaticum</name>
    <name type="common">Dinoflagellate</name>
    <name type="synonym">Zooxanthella microadriatica</name>
    <dbReference type="NCBI Taxonomy" id="2951"/>
    <lineage>
        <taxon>Eukaryota</taxon>
        <taxon>Sar</taxon>
        <taxon>Alveolata</taxon>
        <taxon>Dinophyceae</taxon>
        <taxon>Suessiales</taxon>
        <taxon>Symbiodiniaceae</taxon>
        <taxon>Symbiodinium</taxon>
    </lineage>
</organism>
<gene>
    <name evidence="3" type="ORF">AK812_SmicGene17767</name>
</gene>
<keyword evidence="4" id="KW-1185">Reference proteome</keyword>
<feature type="compositionally biased region" description="Basic and acidic residues" evidence="2">
    <location>
        <begin position="310"/>
        <end position="320"/>
    </location>
</feature>
<feature type="compositionally biased region" description="Low complexity" evidence="2">
    <location>
        <begin position="204"/>
        <end position="216"/>
    </location>
</feature>
<feature type="region of interest" description="Disordered" evidence="2">
    <location>
        <begin position="26"/>
        <end position="66"/>
    </location>
</feature>
<feature type="region of interest" description="Disordered" evidence="2">
    <location>
        <begin position="1367"/>
        <end position="1413"/>
    </location>
</feature>
<comment type="caution">
    <text evidence="3">The sequence shown here is derived from an EMBL/GenBank/DDBJ whole genome shotgun (WGS) entry which is preliminary data.</text>
</comment>
<evidence type="ECO:0000256" key="1">
    <source>
        <dbReference type="SAM" id="Coils"/>
    </source>
</evidence>
<dbReference type="OrthoDB" id="437271at2759"/>
<feature type="region of interest" description="Disordered" evidence="2">
    <location>
        <begin position="92"/>
        <end position="216"/>
    </location>
</feature>
<feature type="compositionally biased region" description="Low complexity" evidence="2">
    <location>
        <begin position="870"/>
        <end position="888"/>
    </location>
</feature>
<evidence type="ECO:0000256" key="2">
    <source>
        <dbReference type="SAM" id="MobiDB-lite"/>
    </source>
</evidence>
<feature type="region of interest" description="Disordered" evidence="2">
    <location>
        <begin position="427"/>
        <end position="446"/>
    </location>
</feature>